<proteinExistence type="predicted"/>
<keyword evidence="2" id="KW-1185">Reference proteome</keyword>
<accession>A0A4Y2INV5</accession>
<dbReference type="OrthoDB" id="6471960at2759"/>
<organism evidence="1 2">
    <name type="scientific">Araneus ventricosus</name>
    <name type="common">Orbweaver spider</name>
    <name type="synonym">Epeira ventricosa</name>
    <dbReference type="NCBI Taxonomy" id="182803"/>
    <lineage>
        <taxon>Eukaryota</taxon>
        <taxon>Metazoa</taxon>
        <taxon>Ecdysozoa</taxon>
        <taxon>Arthropoda</taxon>
        <taxon>Chelicerata</taxon>
        <taxon>Arachnida</taxon>
        <taxon>Araneae</taxon>
        <taxon>Araneomorphae</taxon>
        <taxon>Entelegynae</taxon>
        <taxon>Araneoidea</taxon>
        <taxon>Araneidae</taxon>
        <taxon>Araneus</taxon>
    </lineage>
</organism>
<evidence type="ECO:0000313" key="2">
    <source>
        <dbReference type="Proteomes" id="UP000499080"/>
    </source>
</evidence>
<sequence>MILSCSAINCSHLSCCNTIKDKKVSKHTPTLVTAFFFRTGEVYDLSSKDYEESAGRSKRRFFLILATYFAISENQLKMKGLHMLWWSVSDAIISRKEMISALKKNLQEQVRIYFVFVTLQCGGKMVICQVLRI</sequence>
<comment type="caution">
    <text evidence="1">The sequence shown here is derived from an EMBL/GenBank/DDBJ whole genome shotgun (WGS) entry which is preliminary data.</text>
</comment>
<protein>
    <submittedName>
        <fullName evidence="1">Uncharacterized protein</fullName>
    </submittedName>
</protein>
<name>A0A4Y2INV5_ARAVE</name>
<dbReference type="AlphaFoldDB" id="A0A4Y2INV5"/>
<dbReference type="EMBL" id="BGPR01107161">
    <property type="protein sequence ID" value="GBM78666.1"/>
    <property type="molecule type" value="Genomic_DNA"/>
</dbReference>
<dbReference type="Proteomes" id="UP000499080">
    <property type="component" value="Unassembled WGS sequence"/>
</dbReference>
<gene>
    <name evidence="1" type="ORF">AVEN_64542_1</name>
</gene>
<evidence type="ECO:0000313" key="1">
    <source>
        <dbReference type="EMBL" id="GBM78666.1"/>
    </source>
</evidence>
<reference evidence="1 2" key="1">
    <citation type="journal article" date="2019" name="Sci. Rep.">
        <title>Orb-weaving spider Araneus ventricosus genome elucidates the spidroin gene catalogue.</title>
        <authorList>
            <person name="Kono N."/>
            <person name="Nakamura H."/>
            <person name="Ohtoshi R."/>
            <person name="Moran D.A.P."/>
            <person name="Shinohara A."/>
            <person name="Yoshida Y."/>
            <person name="Fujiwara M."/>
            <person name="Mori M."/>
            <person name="Tomita M."/>
            <person name="Arakawa K."/>
        </authorList>
    </citation>
    <scope>NUCLEOTIDE SEQUENCE [LARGE SCALE GENOMIC DNA]</scope>
</reference>